<accession>A0ABV6ALC9</accession>
<protein>
    <submittedName>
        <fullName evidence="8">Phosphatase PAP2 family protein</fullName>
    </submittedName>
</protein>
<feature type="transmembrane region" description="Helical" evidence="6">
    <location>
        <begin position="182"/>
        <end position="204"/>
    </location>
</feature>
<evidence type="ECO:0000256" key="2">
    <source>
        <dbReference type="ARBA" id="ARBA00022692"/>
    </source>
</evidence>
<dbReference type="Proteomes" id="UP001589692">
    <property type="component" value="Unassembled WGS sequence"/>
</dbReference>
<dbReference type="InterPro" id="IPR036938">
    <property type="entry name" value="PAP2/HPO_sf"/>
</dbReference>
<feature type="transmembrane region" description="Helical" evidence="6">
    <location>
        <begin position="152"/>
        <end position="170"/>
    </location>
</feature>
<evidence type="ECO:0000256" key="5">
    <source>
        <dbReference type="SAM" id="MobiDB-lite"/>
    </source>
</evidence>
<feature type="transmembrane region" description="Helical" evidence="6">
    <location>
        <begin position="37"/>
        <end position="58"/>
    </location>
</feature>
<dbReference type="InterPro" id="IPR052185">
    <property type="entry name" value="IPC_Synthase-Related"/>
</dbReference>
<feature type="transmembrane region" description="Helical" evidence="6">
    <location>
        <begin position="309"/>
        <end position="327"/>
    </location>
</feature>
<evidence type="ECO:0000256" key="3">
    <source>
        <dbReference type="ARBA" id="ARBA00022989"/>
    </source>
</evidence>
<dbReference type="EMBL" id="JBHMAA010000024">
    <property type="protein sequence ID" value="MFB9951426.1"/>
    <property type="molecule type" value="Genomic_DNA"/>
</dbReference>
<feature type="transmembrane region" description="Helical" evidence="6">
    <location>
        <begin position="283"/>
        <end position="303"/>
    </location>
</feature>
<dbReference type="PANTHER" id="PTHR31310">
    <property type="match status" value="1"/>
</dbReference>
<dbReference type="Gene3D" id="1.20.144.10">
    <property type="entry name" value="Phosphatidic acid phosphatase type 2/haloperoxidase"/>
    <property type="match status" value="1"/>
</dbReference>
<comment type="caution">
    <text evidence="8">The sequence shown here is derived from an EMBL/GenBank/DDBJ whole genome shotgun (WGS) entry which is preliminary data.</text>
</comment>
<evidence type="ECO:0000313" key="9">
    <source>
        <dbReference type="Proteomes" id="UP001589692"/>
    </source>
</evidence>
<proteinExistence type="predicted"/>
<evidence type="ECO:0000313" key="8">
    <source>
        <dbReference type="EMBL" id="MFB9951426.1"/>
    </source>
</evidence>
<feature type="region of interest" description="Disordered" evidence="5">
    <location>
        <begin position="337"/>
        <end position="357"/>
    </location>
</feature>
<feature type="transmembrane region" description="Helical" evidence="6">
    <location>
        <begin position="253"/>
        <end position="276"/>
    </location>
</feature>
<keyword evidence="2 6" id="KW-0812">Transmembrane</keyword>
<name>A0ABV6ALC9_9HYPH</name>
<feature type="domain" description="Inositolphosphotransferase Aur1/Ipt1" evidence="7">
    <location>
        <begin position="122"/>
        <end position="321"/>
    </location>
</feature>
<dbReference type="SUPFAM" id="SSF48317">
    <property type="entry name" value="Acid phosphatase/Vanadium-dependent haloperoxidase"/>
    <property type="match status" value="1"/>
</dbReference>
<comment type="subcellular location">
    <subcellularLocation>
        <location evidence="1">Membrane</location>
        <topology evidence="1">Multi-pass membrane protein</topology>
    </subcellularLocation>
</comment>
<gene>
    <name evidence="8" type="ORF">ACFFP0_21465</name>
</gene>
<evidence type="ECO:0000256" key="1">
    <source>
        <dbReference type="ARBA" id="ARBA00004141"/>
    </source>
</evidence>
<sequence length="357" mass="38455">MAPFHAAVLCYSLAVVLLSLQLGKVEALAHDAYLARLAPVYLLTLPMLGLVVLLVILIHRTNDWGTRKRAVIAALTPAALGRIISGLLATLSFVIFMGSFTTFKNLMPDIRGGFLQDRLQADFDRLIHFGHDPGPALVDLLNSPLLLRIIEWNYSVLWALLGFIPVFVIATAKAADRVRTRYFMMVFTVWAVIGSLFACLFLSAGPAFYGGVTGDTARFSAILDFLGQGEPGSASAALFQAYLWNNHQAGTSALGSGISAFPSVHVGVATMNALFLREINRTAGLLGFAYVGLVAFSSVYLGWHYAIDGYASILVVILLHTLMRRMFHAHETAAREPAISHAAGQPAALTPSSPPTA</sequence>
<organism evidence="8 9">
    <name type="scientific">Rhizobium puerariae</name>
    <dbReference type="NCBI Taxonomy" id="1585791"/>
    <lineage>
        <taxon>Bacteria</taxon>
        <taxon>Pseudomonadati</taxon>
        <taxon>Pseudomonadota</taxon>
        <taxon>Alphaproteobacteria</taxon>
        <taxon>Hyphomicrobiales</taxon>
        <taxon>Rhizobiaceae</taxon>
        <taxon>Rhizobium/Agrobacterium group</taxon>
        <taxon>Rhizobium</taxon>
    </lineage>
</organism>
<reference evidence="8 9" key="1">
    <citation type="submission" date="2024-09" db="EMBL/GenBank/DDBJ databases">
        <authorList>
            <person name="Sun Q."/>
            <person name="Mori K."/>
        </authorList>
    </citation>
    <scope>NUCLEOTIDE SEQUENCE [LARGE SCALE GENOMIC DNA]</scope>
    <source>
        <strain evidence="8 9">TBRC 4938</strain>
    </source>
</reference>
<evidence type="ECO:0000256" key="4">
    <source>
        <dbReference type="ARBA" id="ARBA00023136"/>
    </source>
</evidence>
<feature type="transmembrane region" description="Helical" evidence="6">
    <location>
        <begin position="70"/>
        <end position="97"/>
    </location>
</feature>
<keyword evidence="9" id="KW-1185">Reference proteome</keyword>
<keyword evidence="3 6" id="KW-1133">Transmembrane helix</keyword>
<evidence type="ECO:0000259" key="7">
    <source>
        <dbReference type="Pfam" id="PF14378"/>
    </source>
</evidence>
<dbReference type="Pfam" id="PF14378">
    <property type="entry name" value="PAP2_3"/>
    <property type="match status" value="1"/>
</dbReference>
<dbReference type="InterPro" id="IPR026841">
    <property type="entry name" value="Aur1/Ipt1"/>
</dbReference>
<keyword evidence="4 6" id="KW-0472">Membrane</keyword>
<evidence type="ECO:0000256" key="6">
    <source>
        <dbReference type="SAM" id="Phobius"/>
    </source>
</evidence>
<dbReference type="PANTHER" id="PTHR31310:SF7">
    <property type="entry name" value="PA-PHOSPHATASE RELATED-FAMILY PROTEIN DDB_G0268928"/>
    <property type="match status" value="1"/>
</dbReference>
<dbReference type="RefSeq" id="WP_377264234.1">
    <property type="nucleotide sequence ID" value="NZ_JBHMAA010000024.1"/>
</dbReference>